<accession>A0A7W6BQ39</accession>
<name>A0A7W6BQ39_9SPHN</name>
<organism evidence="1 2">
    <name type="scientific">Sphingobium jiangsuense</name>
    <dbReference type="NCBI Taxonomy" id="870476"/>
    <lineage>
        <taxon>Bacteria</taxon>
        <taxon>Pseudomonadati</taxon>
        <taxon>Pseudomonadota</taxon>
        <taxon>Alphaproteobacteria</taxon>
        <taxon>Sphingomonadales</taxon>
        <taxon>Sphingomonadaceae</taxon>
        <taxon>Sphingobium</taxon>
    </lineage>
</organism>
<keyword evidence="2" id="KW-1185">Reference proteome</keyword>
<evidence type="ECO:0000313" key="1">
    <source>
        <dbReference type="EMBL" id="MBB3925794.1"/>
    </source>
</evidence>
<dbReference type="InterPro" id="IPR038084">
    <property type="entry name" value="PduO/GlcC-like_sf"/>
</dbReference>
<dbReference type="InterPro" id="IPR005624">
    <property type="entry name" value="PduO/GlcC-like"/>
</dbReference>
<dbReference type="Gene3D" id="3.30.450.150">
    <property type="entry name" value="Haem-degrading domain"/>
    <property type="match status" value="1"/>
</dbReference>
<comment type="caution">
    <text evidence="1">The sequence shown here is derived from an EMBL/GenBank/DDBJ whole genome shotgun (WGS) entry which is preliminary data.</text>
</comment>
<dbReference type="EMBL" id="JACIDT010000004">
    <property type="protein sequence ID" value="MBB3925794.1"/>
    <property type="molecule type" value="Genomic_DNA"/>
</dbReference>
<dbReference type="Proteomes" id="UP000571950">
    <property type="component" value="Unassembled WGS sequence"/>
</dbReference>
<dbReference type="Pfam" id="PF03928">
    <property type="entry name" value="HbpS-like"/>
    <property type="match status" value="1"/>
</dbReference>
<sequence length="139" mass="14006">MSGAVTRGVTLLSETGARIAIDAAVAEARANGWAFGIAVVDSFAELIAFHRMDGANIVTIETAMTKAKSAARMGMPSDRLRAMLDAGTLSVLTIPGVVPLGGGVPIVRDAAMVGAIGVSGGTLEQDLQVAEAGRNAVDG</sequence>
<gene>
    <name evidence="1" type="ORF">GGR43_001509</name>
</gene>
<dbReference type="RefSeq" id="WP_188071344.1">
    <property type="nucleotide sequence ID" value="NZ_BSPS01000039.1"/>
</dbReference>
<dbReference type="SUPFAM" id="SSF143744">
    <property type="entry name" value="GlcG-like"/>
    <property type="match status" value="1"/>
</dbReference>
<evidence type="ECO:0000313" key="2">
    <source>
        <dbReference type="Proteomes" id="UP000571950"/>
    </source>
</evidence>
<protein>
    <submittedName>
        <fullName evidence="1">Glc operon protein GlcG</fullName>
    </submittedName>
</protein>
<dbReference type="PANTHER" id="PTHR34309:SF1">
    <property type="entry name" value="PROTEIN GLCG"/>
    <property type="match status" value="1"/>
</dbReference>
<dbReference type="InterPro" id="IPR052517">
    <property type="entry name" value="GlcG_carb_metab_protein"/>
</dbReference>
<dbReference type="AlphaFoldDB" id="A0A7W6BQ39"/>
<proteinExistence type="predicted"/>
<reference evidence="1 2" key="1">
    <citation type="submission" date="2020-08" db="EMBL/GenBank/DDBJ databases">
        <title>Genomic Encyclopedia of Type Strains, Phase IV (KMG-IV): sequencing the most valuable type-strain genomes for metagenomic binning, comparative biology and taxonomic classification.</title>
        <authorList>
            <person name="Goeker M."/>
        </authorList>
    </citation>
    <scope>NUCLEOTIDE SEQUENCE [LARGE SCALE GENOMIC DNA]</scope>
    <source>
        <strain evidence="1 2">DSM 26189</strain>
    </source>
</reference>
<dbReference type="PANTHER" id="PTHR34309">
    <property type="entry name" value="SLR1406 PROTEIN"/>
    <property type="match status" value="1"/>
</dbReference>